<evidence type="ECO:0000256" key="1">
    <source>
        <dbReference type="SAM" id="MobiDB-lite"/>
    </source>
</evidence>
<keyword evidence="3" id="KW-1185">Reference proteome</keyword>
<sequence>MKRTDEDKARRRVTFRVPEADGDLEAPPSLGQGPTTPPPAKTPSDAPSPARSPEAAVWHSPELLGRIGSFLDPSHTAWSFIRVNRAAAAAFDSHGQLLPRTVSLRWLLGSGLLATPEGRAHARAMCYRLTLKQRVRLLCLSAASGCSLESLGGAVAAAGLSPPPVEVLVSAASAGRLAACRWLVEELGCPGLHRLACLSLLSAAGTAGVAEEALAWLEPGAKEGWSEEQVAKAATGDPRSLAPYNELQLPERNVQSIFWWSEKLSRVAERRDLERIFADQDLSWSPLTGSPEFYLGPYTAQAVARLAGVSPAALRPHMLQAAATAGHREAVRHLLQRGVLPDNMTTPDVLAARGGHLGVLQALHEAGCVRDPAGCFKAGLEAGSLPVASWLVETSGAPALQAGRLSQPDAARSGSVVVMEALPGLLGEEPQWGAHAASVWPAAAASGCEAAVDWLAARYHPDPVGSAVANAARNGDGNILLRLLRLRCSWDGPPAAKDLDLAASRAAAFASASASSALPWLAGPGYPASWAEAAAEARAETEARAAGRIRKSLAVDRRREQAHAQKARLYAGRPLLPSILEGSLPERSRAGPEARALCGAPSAAKL</sequence>
<dbReference type="AlphaFoldDB" id="A0A836BSH5"/>
<dbReference type="PANTHER" id="PTHR12393:SF6">
    <property type="entry name" value="SPHINGOMYELIN PHOSPHODIESTERASE 2"/>
    <property type="match status" value="1"/>
</dbReference>
<dbReference type="GO" id="GO:0016020">
    <property type="term" value="C:membrane"/>
    <property type="evidence" value="ECO:0007669"/>
    <property type="project" value="TreeGrafter"/>
</dbReference>
<dbReference type="GO" id="GO:0005783">
    <property type="term" value="C:endoplasmic reticulum"/>
    <property type="evidence" value="ECO:0007669"/>
    <property type="project" value="TreeGrafter"/>
</dbReference>
<dbReference type="EMBL" id="JAEHOE010000096">
    <property type="protein sequence ID" value="KAG2487496.1"/>
    <property type="molecule type" value="Genomic_DNA"/>
</dbReference>
<name>A0A836BSH5_9CHLO</name>
<evidence type="ECO:0000313" key="3">
    <source>
        <dbReference type="Proteomes" id="UP000612055"/>
    </source>
</evidence>
<dbReference type="GO" id="GO:0030149">
    <property type="term" value="P:sphingolipid catabolic process"/>
    <property type="evidence" value="ECO:0007669"/>
    <property type="project" value="TreeGrafter"/>
</dbReference>
<gene>
    <name evidence="2" type="ORF">HYH03_013915</name>
</gene>
<reference evidence="2" key="1">
    <citation type="journal article" date="2020" name="bioRxiv">
        <title>Comparative genomics of Chlamydomonas.</title>
        <authorList>
            <person name="Craig R.J."/>
            <person name="Hasan A.R."/>
            <person name="Ness R.W."/>
            <person name="Keightley P.D."/>
        </authorList>
    </citation>
    <scope>NUCLEOTIDE SEQUENCE</scope>
    <source>
        <strain evidence="2">CCAP 11/70</strain>
    </source>
</reference>
<proteinExistence type="predicted"/>
<dbReference type="InterPro" id="IPR036770">
    <property type="entry name" value="Ankyrin_rpt-contain_sf"/>
</dbReference>
<evidence type="ECO:0008006" key="4">
    <source>
        <dbReference type="Google" id="ProtNLM"/>
    </source>
</evidence>
<dbReference type="PANTHER" id="PTHR12393">
    <property type="entry name" value="SPHINGOMYELIN PHOSPHODIESTERASE RELATED"/>
    <property type="match status" value="1"/>
</dbReference>
<feature type="region of interest" description="Disordered" evidence="1">
    <location>
        <begin position="1"/>
        <end position="55"/>
    </location>
</feature>
<organism evidence="2 3">
    <name type="scientific">Edaphochlamys debaryana</name>
    <dbReference type="NCBI Taxonomy" id="47281"/>
    <lineage>
        <taxon>Eukaryota</taxon>
        <taxon>Viridiplantae</taxon>
        <taxon>Chlorophyta</taxon>
        <taxon>core chlorophytes</taxon>
        <taxon>Chlorophyceae</taxon>
        <taxon>CS clade</taxon>
        <taxon>Chlamydomonadales</taxon>
        <taxon>Chlamydomonadales incertae sedis</taxon>
        <taxon>Edaphochlamys</taxon>
    </lineage>
</organism>
<accession>A0A836BSH5</accession>
<dbReference type="Gene3D" id="1.25.40.20">
    <property type="entry name" value="Ankyrin repeat-containing domain"/>
    <property type="match status" value="1"/>
</dbReference>
<feature type="region of interest" description="Disordered" evidence="1">
    <location>
        <begin position="583"/>
        <end position="606"/>
    </location>
</feature>
<comment type="caution">
    <text evidence="2">The sequence shown here is derived from an EMBL/GenBank/DDBJ whole genome shotgun (WGS) entry which is preliminary data.</text>
</comment>
<dbReference type="GO" id="GO:0046513">
    <property type="term" value="P:ceramide biosynthetic process"/>
    <property type="evidence" value="ECO:0007669"/>
    <property type="project" value="TreeGrafter"/>
</dbReference>
<dbReference type="SUPFAM" id="SSF48403">
    <property type="entry name" value="Ankyrin repeat"/>
    <property type="match status" value="1"/>
</dbReference>
<dbReference type="GO" id="GO:0004620">
    <property type="term" value="F:phospholipase activity"/>
    <property type="evidence" value="ECO:0007669"/>
    <property type="project" value="TreeGrafter"/>
</dbReference>
<dbReference type="OrthoDB" id="10686685at2759"/>
<dbReference type="GO" id="GO:0071944">
    <property type="term" value="C:cell periphery"/>
    <property type="evidence" value="ECO:0007669"/>
    <property type="project" value="TreeGrafter"/>
</dbReference>
<protein>
    <recommendedName>
        <fullName evidence="4">Ankyrin repeat domain-containing protein</fullName>
    </recommendedName>
</protein>
<dbReference type="Proteomes" id="UP000612055">
    <property type="component" value="Unassembled WGS sequence"/>
</dbReference>
<evidence type="ECO:0000313" key="2">
    <source>
        <dbReference type="EMBL" id="KAG2487496.1"/>
    </source>
</evidence>